<sequence length="669" mass="71707">MRRGRMALCRACAAVAALAIGTLTAGHFAFSQQKNTATVDLAARSQEILAHLSAVLRFYRSTTAPVQKIGEPNDVVYRDQAVELSTQAAGFALQSAKAEAALMAAYKKHEGISQAQTGPEEQQRLQNAQSRIEAHLSDLKTQEEQLDRKIAAARPRDLSGLQTQRKQVEGSIDLAKAMQDAIGRIVSMSDTEGSKGLAADIDSMQRSVPELGSKAAPVAPQLAPLGSARSSGITSQTMALFDLLGSEHTIDSLIHDNDRLHQQALELRQPISKILHNLIAQSGLLSQPGTEASAVAAPQTAGPAAAPAASTATSGTAAASGNAAVPGASAPSDGTQNFQSITTAFRALSSASVPLSQEIIVLEQSEANLQAWKAAVDREYKSIFDALLLRLLVIAIALAVIFGAGEIWTRATNKYVRDLRRRRQILFLRRAVVGLLSAIVLLFGFVTQFNSLATFAGFLTAGIAVGLQTILLSVAAYFFIIGRYGIKVGDRITIAAVTGDVIDVGLVRFYLMELAGNGPELNPTGRVAVFSNAVLFQAGSPLYKQIPGTEHAWHELIVKLAEKADYRQATDAILKTVQTVYEGYRTGIEKQHRDVELWIHTSVAAPAIESRLQFESDGLQMWVRFPVQISHAAETDEHLTKALIDLFAGNAQVREAVLSMPVIRPAVKG</sequence>
<dbReference type="EMBL" id="QVQT01000005">
    <property type="protein sequence ID" value="RFU15942.1"/>
    <property type="molecule type" value="Genomic_DNA"/>
</dbReference>
<comment type="caution">
    <text evidence="3">The sequence shown here is derived from an EMBL/GenBank/DDBJ whole genome shotgun (WGS) entry which is preliminary data.</text>
</comment>
<feature type="chain" id="PRO_5016911088" evidence="2">
    <location>
        <begin position="26"/>
        <end position="669"/>
    </location>
</feature>
<feature type="signal peptide" evidence="2">
    <location>
        <begin position="1"/>
        <end position="25"/>
    </location>
</feature>
<feature type="transmembrane region" description="Helical" evidence="1">
    <location>
        <begin position="387"/>
        <end position="405"/>
    </location>
</feature>
<protein>
    <submittedName>
        <fullName evidence="3">Mechanosensitive ion channel family protein</fullName>
    </submittedName>
</protein>
<dbReference type="GO" id="GO:0008381">
    <property type="term" value="F:mechanosensitive monoatomic ion channel activity"/>
    <property type="evidence" value="ECO:0007669"/>
    <property type="project" value="InterPro"/>
</dbReference>
<keyword evidence="2" id="KW-0732">Signal</keyword>
<evidence type="ECO:0000313" key="3">
    <source>
        <dbReference type="EMBL" id="RFU15942.1"/>
    </source>
</evidence>
<feature type="transmembrane region" description="Helical" evidence="1">
    <location>
        <begin position="452"/>
        <end position="480"/>
    </location>
</feature>
<organism evidence="3 4">
    <name type="scientific">Paracidobacterium acidisoli</name>
    <dbReference type="NCBI Taxonomy" id="2303751"/>
    <lineage>
        <taxon>Bacteria</taxon>
        <taxon>Pseudomonadati</taxon>
        <taxon>Acidobacteriota</taxon>
        <taxon>Terriglobia</taxon>
        <taxon>Terriglobales</taxon>
        <taxon>Acidobacteriaceae</taxon>
        <taxon>Paracidobacterium</taxon>
    </lineage>
</organism>
<dbReference type="PANTHER" id="PTHR30221">
    <property type="entry name" value="SMALL-CONDUCTANCE MECHANOSENSITIVE CHANNEL"/>
    <property type="match status" value="1"/>
</dbReference>
<dbReference type="PANTHER" id="PTHR30221:SF1">
    <property type="entry name" value="SMALL-CONDUCTANCE MECHANOSENSITIVE CHANNEL"/>
    <property type="match status" value="1"/>
</dbReference>
<accession>A0A372ILV8</accession>
<evidence type="ECO:0000256" key="2">
    <source>
        <dbReference type="SAM" id="SignalP"/>
    </source>
</evidence>
<keyword evidence="1" id="KW-1133">Transmembrane helix</keyword>
<dbReference type="OrthoDB" id="9809206at2"/>
<dbReference type="Proteomes" id="UP000264702">
    <property type="component" value="Unassembled WGS sequence"/>
</dbReference>
<keyword evidence="4" id="KW-1185">Reference proteome</keyword>
<dbReference type="Gene3D" id="2.30.30.60">
    <property type="match status" value="1"/>
</dbReference>
<evidence type="ECO:0000313" key="4">
    <source>
        <dbReference type="Proteomes" id="UP000264702"/>
    </source>
</evidence>
<evidence type="ECO:0000256" key="1">
    <source>
        <dbReference type="SAM" id="Phobius"/>
    </source>
</evidence>
<proteinExistence type="predicted"/>
<name>A0A372ILV8_9BACT</name>
<keyword evidence="1" id="KW-0812">Transmembrane</keyword>
<dbReference type="AlphaFoldDB" id="A0A372ILV8"/>
<gene>
    <name evidence="3" type="ORF">D0Y96_14480</name>
</gene>
<dbReference type="InterPro" id="IPR023408">
    <property type="entry name" value="MscS_beta-dom_sf"/>
</dbReference>
<feature type="transmembrane region" description="Helical" evidence="1">
    <location>
        <begin position="426"/>
        <end position="446"/>
    </location>
</feature>
<keyword evidence="1" id="KW-0472">Membrane</keyword>
<reference evidence="3 4" key="1">
    <citation type="submission" date="2018-08" db="EMBL/GenBank/DDBJ databases">
        <title>Acidipila sp. 4G-K13, an acidobacterium isolated from forest soil.</title>
        <authorList>
            <person name="Gao Z.-H."/>
            <person name="Qiu L.-H."/>
        </authorList>
    </citation>
    <scope>NUCLEOTIDE SEQUENCE [LARGE SCALE GENOMIC DNA]</scope>
    <source>
        <strain evidence="3 4">4G-K13</strain>
    </source>
</reference>
<dbReference type="InterPro" id="IPR045275">
    <property type="entry name" value="MscS_archaea/bacteria_type"/>
</dbReference>